<protein>
    <submittedName>
        <fullName evidence="2">Uncharacterized protein</fullName>
    </submittedName>
</protein>
<dbReference type="OrthoDB" id="1396907at2"/>
<evidence type="ECO:0000313" key="2">
    <source>
        <dbReference type="EMBL" id="AGY58129.1"/>
    </source>
</evidence>
<dbReference type="InterPro" id="IPR023296">
    <property type="entry name" value="Glyco_hydro_beta-prop_sf"/>
</dbReference>
<sequence>MPSISSTVLAAGAAVLAGLLSLRQPVFATDIATSDPASNIVDEEFDQGSAQFAWVDLAGNLWVGKVDPNTGAFVPPTGKGVLVDGTAAPLSGNGTTNVNGPEWAYSSAGAQLVYTRLDRTSGGLSLATAVQNGTTWTASAILEGDNRQGPIGSEDTNDTAPRIIYFDAGGFGNSAILWRDLYEPSTEGTVDSAGASGARWKPMSHSVVYTRSINNVQQVFEFDTDTGTVTQITFDKGDKSAVFSWQAPEFGNDYVLFAESGGSQFLIYRKTNGRWKKINAVKPPSTGKYLLSPQYFVYNGKSYIFTVTSTSTNPYANVPTDIWLVGIDPASPFSRKVSDETVKARRDPEVFITNQGPYIYFNAISRAGGAVIYRADTGLGSTP</sequence>
<name>U5QKI0_GLOK1</name>
<dbReference type="Gene3D" id="2.120.10.30">
    <property type="entry name" value="TolB, C-terminal domain"/>
    <property type="match status" value="1"/>
</dbReference>
<accession>U5QKI0</accession>
<keyword evidence="3" id="KW-1185">Reference proteome</keyword>
<dbReference type="SUPFAM" id="SSF75005">
    <property type="entry name" value="Arabinanase/levansucrase/invertase"/>
    <property type="match status" value="1"/>
</dbReference>
<feature type="signal peptide" evidence="1">
    <location>
        <begin position="1"/>
        <end position="28"/>
    </location>
</feature>
<dbReference type="Proteomes" id="UP000017396">
    <property type="component" value="Chromosome"/>
</dbReference>
<dbReference type="SUPFAM" id="SSF82171">
    <property type="entry name" value="DPP6 N-terminal domain-like"/>
    <property type="match status" value="1"/>
</dbReference>
<proteinExistence type="predicted"/>
<evidence type="ECO:0000256" key="1">
    <source>
        <dbReference type="SAM" id="SignalP"/>
    </source>
</evidence>
<organism evidence="2 3">
    <name type="scientific">Gloeobacter kilaueensis (strain ATCC BAA-2537 / CCAP 1431/1 / ULC 316 / JS1)</name>
    <dbReference type="NCBI Taxonomy" id="1183438"/>
    <lineage>
        <taxon>Bacteria</taxon>
        <taxon>Bacillati</taxon>
        <taxon>Cyanobacteriota</taxon>
        <taxon>Cyanophyceae</taxon>
        <taxon>Gloeobacterales</taxon>
        <taxon>Gloeobacteraceae</taxon>
        <taxon>Gloeobacter</taxon>
    </lineage>
</organism>
<gene>
    <name evidence="2" type="ORF">GKIL_1883</name>
</gene>
<dbReference type="AlphaFoldDB" id="U5QKI0"/>
<keyword evidence="1" id="KW-0732">Signal</keyword>
<dbReference type="HOGENOM" id="CLU_677503_0_0_3"/>
<dbReference type="InterPro" id="IPR011042">
    <property type="entry name" value="6-blade_b-propeller_TolB-like"/>
</dbReference>
<evidence type="ECO:0000313" key="3">
    <source>
        <dbReference type="Proteomes" id="UP000017396"/>
    </source>
</evidence>
<reference evidence="2 3" key="1">
    <citation type="journal article" date="2013" name="PLoS ONE">
        <title>Cultivation and Complete Genome Sequencing of Gloeobacter kilaueensis sp. nov., from a Lava Cave in Kilauea Caldera, Hawai'i.</title>
        <authorList>
            <person name="Saw J.H."/>
            <person name="Schatz M."/>
            <person name="Brown M.V."/>
            <person name="Kunkel D.D."/>
            <person name="Foster J.S."/>
            <person name="Shick H."/>
            <person name="Christensen S."/>
            <person name="Hou S."/>
            <person name="Wan X."/>
            <person name="Donachie S.P."/>
        </authorList>
    </citation>
    <scope>NUCLEOTIDE SEQUENCE [LARGE SCALE GENOMIC DNA]</scope>
    <source>
        <strain evidence="3">JS</strain>
    </source>
</reference>
<dbReference type="KEGG" id="glj:GKIL_1883"/>
<dbReference type="RefSeq" id="WP_023173254.1">
    <property type="nucleotide sequence ID" value="NC_022600.1"/>
</dbReference>
<dbReference type="EMBL" id="CP003587">
    <property type="protein sequence ID" value="AGY58129.1"/>
    <property type="molecule type" value="Genomic_DNA"/>
</dbReference>
<dbReference type="eggNOG" id="COG0823">
    <property type="taxonomic scope" value="Bacteria"/>
</dbReference>
<feature type="chain" id="PRO_5004663758" evidence="1">
    <location>
        <begin position="29"/>
        <end position="383"/>
    </location>
</feature>